<name>A0AAD7T5S5_9TELE</name>
<dbReference type="AlphaFoldDB" id="A0AAD7T5S5"/>
<evidence type="ECO:0000313" key="2">
    <source>
        <dbReference type="Proteomes" id="UP001221898"/>
    </source>
</evidence>
<gene>
    <name evidence="1" type="ORF">AAFF_G00023730</name>
</gene>
<dbReference type="EMBL" id="JAINUG010000011">
    <property type="protein sequence ID" value="KAJ8414850.1"/>
    <property type="molecule type" value="Genomic_DNA"/>
</dbReference>
<sequence length="121" mass="13614">MVSRQISDWSYCLVPVGKQMMRGLCKGSVWGQPILDHFPPPAGHARPIHHFTEPLQDLIRPAPMALQLGGHPFCSRGLKIHTRSPGARHQDCSDAHIAGIRVEDEWPVCVRVRQHRDEGRS</sequence>
<protein>
    <submittedName>
        <fullName evidence="1">Uncharacterized protein</fullName>
    </submittedName>
</protein>
<organism evidence="1 2">
    <name type="scientific">Aldrovandia affinis</name>
    <dbReference type="NCBI Taxonomy" id="143900"/>
    <lineage>
        <taxon>Eukaryota</taxon>
        <taxon>Metazoa</taxon>
        <taxon>Chordata</taxon>
        <taxon>Craniata</taxon>
        <taxon>Vertebrata</taxon>
        <taxon>Euteleostomi</taxon>
        <taxon>Actinopterygii</taxon>
        <taxon>Neopterygii</taxon>
        <taxon>Teleostei</taxon>
        <taxon>Notacanthiformes</taxon>
        <taxon>Halosauridae</taxon>
        <taxon>Aldrovandia</taxon>
    </lineage>
</organism>
<reference evidence="1" key="1">
    <citation type="journal article" date="2023" name="Science">
        <title>Genome structures resolve the early diversification of teleost fishes.</title>
        <authorList>
            <person name="Parey E."/>
            <person name="Louis A."/>
            <person name="Montfort J."/>
            <person name="Bouchez O."/>
            <person name="Roques C."/>
            <person name="Iampietro C."/>
            <person name="Lluch J."/>
            <person name="Castinel A."/>
            <person name="Donnadieu C."/>
            <person name="Desvignes T."/>
            <person name="Floi Bucao C."/>
            <person name="Jouanno E."/>
            <person name="Wen M."/>
            <person name="Mejri S."/>
            <person name="Dirks R."/>
            <person name="Jansen H."/>
            <person name="Henkel C."/>
            <person name="Chen W.J."/>
            <person name="Zahm M."/>
            <person name="Cabau C."/>
            <person name="Klopp C."/>
            <person name="Thompson A.W."/>
            <person name="Robinson-Rechavi M."/>
            <person name="Braasch I."/>
            <person name="Lecointre G."/>
            <person name="Bobe J."/>
            <person name="Postlethwait J.H."/>
            <person name="Berthelot C."/>
            <person name="Roest Crollius H."/>
            <person name="Guiguen Y."/>
        </authorList>
    </citation>
    <scope>NUCLEOTIDE SEQUENCE</scope>
    <source>
        <strain evidence="1">NC1722</strain>
    </source>
</reference>
<dbReference type="Proteomes" id="UP001221898">
    <property type="component" value="Unassembled WGS sequence"/>
</dbReference>
<proteinExistence type="predicted"/>
<keyword evidence="2" id="KW-1185">Reference proteome</keyword>
<evidence type="ECO:0000313" key="1">
    <source>
        <dbReference type="EMBL" id="KAJ8414850.1"/>
    </source>
</evidence>
<comment type="caution">
    <text evidence="1">The sequence shown here is derived from an EMBL/GenBank/DDBJ whole genome shotgun (WGS) entry which is preliminary data.</text>
</comment>
<accession>A0AAD7T5S5</accession>